<dbReference type="InterPro" id="IPR002347">
    <property type="entry name" value="SDR_fam"/>
</dbReference>
<dbReference type="RefSeq" id="XP_028472346.1">
    <property type="nucleotide sequence ID" value="XM_028619172.1"/>
</dbReference>
<dbReference type="PRINTS" id="PR00080">
    <property type="entry name" value="SDRFAMILY"/>
</dbReference>
<name>A0A427XE68_9TREE</name>
<dbReference type="STRING" id="105984.A0A427XE68"/>
<dbReference type="FunFam" id="3.40.50.720:FF:000047">
    <property type="entry name" value="NADP-dependent L-serine/L-allo-threonine dehydrogenase"/>
    <property type="match status" value="1"/>
</dbReference>
<dbReference type="Proteomes" id="UP000279236">
    <property type="component" value="Unassembled WGS sequence"/>
</dbReference>
<dbReference type="InterPro" id="IPR036291">
    <property type="entry name" value="NAD(P)-bd_dom_sf"/>
</dbReference>
<dbReference type="PANTHER" id="PTHR42901:SF1">
    <property type="entry name" value="ALCOHOL DEHYDROGENASE"/>
    <property type="match status" value="1"/>
</dbReference>
<organism evidence="4 5">
    <name type="scientific">Apiotrichum porosum</name>
    <dbReference type="NCBI Taxonomy" id="105984"/>
    <lineage>
        <taxon>Eukaryota</taxon>
        <taxon>Fungi</taxon>
        <taxon>Dikarya</taxon>
        <taxon>Basidiomycota</taxon>
        <taxon>Agaricomycotina</taxon>
        <taxon>Tremellomycetes</taxon>
        <taxon>Trichosporonales</taxon>
        <taxon>Trichosporonaceae</taxon>
        <taxon>Apiotrichum</taxon>
    </lineage>
</organism>
<reference evidence="4 5" key="1">
    <citation type="submission" date="2018-11" db="EMBL/GenBank/DDBJ databases">
        <title>Genome sequence of Apiotrichum porosum DSM 27194.</title>
        <authorList>
            <person name="Aliyu H."/>
            <person name="Gorte O."/>
            <person name="Ochsenreither K."/>
        </authorList>
    </citation>
    <scope>NUCLEOTIDE SEQUENCE [LARGE SCALE GENOMIC DNA]</scope>
    <source>
        <strain evidence="4 5">DSM 27194</strain>
    </source>
</reference>
<evidence type="ECO:0008006" key="6">
    <source>
        <dbReference type="Google" id="ProtNLM"/>
    </source>
</evidence>
<keyword evidence="5" id="KW-1185">Reference proteome</keyword>
<comment type="caution">
    <text evidence="4">The sequence shown here is derived from an EMBL/GenBank/DDBJ whole genome shotgun (WGS) entry which is preliminary data.</text>
</comment>
<dbReference type="SUPFAM" id="SSF51735">
    <property type="entry name" value="NAD(P)-binding Rossmann-fold domains"/>
    <property type="match status" value="1"/>
</dbReference>
<dbReference type="EMBL" id="RSCE01000017">
    <property type="protein sequence ID" value="RSH77199.1"/>
    <property type="molecule type" value="Genomic_DNA"/>
</dbReference>
<dbReference type="AlphaFoldDB" id="A0A427XE68"/>
<sequence length="295" mass="31994">MTFSTRLASRISGMASRRLTAATANNQLQLQLRHMASKTPNSSVFNTNHGIGAATAELFARAGSNVVLLARRRAALDQVAEQCQQAYAESGHDGRVVVIPADMQDRKSVGGVLDQLDGLTLDILVNNAGLVRGREHVGDVTDEDIEVMFQTNVFGLIHLTQSVVREFKKRNQGMIINLGSVAGIEPYAGGSIYCATKAAVTAFSGSLLRELVNTNIRVAEIQPGMVETEFSVVRYRGDKDRATNEYSGMTPLTGADIAEQIVWVASRPAHVNIANMLIFPVNQASATINWRKPQE</sequence>
<dbReference type="Gene3D" id="3.40.50.720">
    <property type="entry name" value="NAD(P)-binding Rossmann-like Domain"/>
    <property type="match status" value="1"/>
</dbReference>
<proteinExistence type="inferred from homology"/>
<evidence type="ECO:0000256" key="3">
    <source>
        <dbReference type="RuleBase" id="RU000363"/>
    </source>
</evidence>
<evidence type="ECO:0000313" key="5">
    <source>
        <dbReference type="Proteomes" id="UP000279236"/>
    </source>
</evidence>
<dbReference type="OrthoDB" id="6251714at2759"/>
<evidence type="ECO:0000256" key="1">
    <source>
        <dbReference type="ARBA" id="ARBA00006484"/>
    </source>
</evidence>
<dbReference type="GeneID" id="39588042"/>
<dbReference type="GO" id="GO:0016616">
    <property type="term" value="F:oxidoreductase activity, acting on the CH-OH group of donors, NAD or NADP as acceptor"/>
    <property type="evidence" value="ECO:0007669"/>
    <property type="project" value="UniProtKB-ARBA"/>
</dbReference>
<dbReference type="PRINTS" id="PR00081">
    <property type="entry name" value="GDHRDH"/>
</dbReference>
<comment type="similarity">
    <text evidence="1 3">Belongs to the short-chain dehydrogenases/reductases (SDR) family.</text>
</comment>
<dbReference type="Pfam" id="PF00106">
    <property type="entry name" value="adh_short"/>
    <property type="match status" value="1"/>
</dbReference>
<keyword evidence="2" id="KW-0560">Oxidoreductase</keyword>
<protein>
    <recommendedName>
        <fullName evidence="6">NADP-dependent L-serine/L-allo-threonine dehydrogenase ydfG</fullName>
    </recommendedName>
</protein>
<gene>
    <name evidence="4" type="ORF">EHS24_003499</name>
</gene>
<accession>A0A427XE68</accession>
<dbReference type="PANTHER" id="PTHR42901">
    <property type="entry name" value="ALCOHOL DEHYDROGENASE"/>
    <property type="match status" value="1"/>
</dbReference>
<evidence type="ECO:0000313" key="4">
    <source>
        <dbReference type="EMBL" id="RSH77199.1"/>
    </source>
</evidence>
<evidence type="ECO:0000256" key="2">
    <source>
        <dbReference type="ARBA" id="ARBA00023002"/>
    </source>
</evidence>